<evidence type="ECO:0000259" key="2">
    <source>
        <dbReference type="PROSITE" id="PS50943"/>
    </source>
</evidence>
<dbReference type="Proteomes" id="UP000034521">
    <property type="component" value="Unassembled WGS sequence"/>
</dbReference>
<proteinExistence type="predicted"/>
<dbReference type="CDD" id="cd00093">
    <property type="entry name" value="HTH_XRE"/>
    <property type="match status" value="1"/>
</dbReference>
<dbReference type="Gene3D" id="1.10.260.40">
    <property type="entry name" value="lambda repressor-like DNA-binding domains"/>
    <property type="match status" value="1"/>
</dbReference>
<dbReference type="PANTHER" id="PTHR46558">
    <property type="entry name" value="TRACRIPTIONAL REGULATORY PROTEIN-RELATED-RELATED"/>
    <property type="match status" value="1"/>
</dbReference>
<name>A0A0G1IDQ1_9BACT</name>
<dbReference type="PANTHER" id="PTHR46558:SF4">
    <property type="entry name" value="DNA-BIDING PHAGE PROTEIN"/>
    <property type="match status" value="1"/>
</dbReference>
<dbReference type="AlphaFoldDB" id="A0A0G1IDQ1"/>
<evidence type="ECO:0000313" key="4">
    <source>
        <dbReference type="Proteomes" id="UP000034521"/>
    </source>
</evidence>
<dbReference type="PROSITE" id="PS50943">
    <property type="entry name" value="HTH_CROC1"/>
    <property type="match status" value="1"/>
</dbReference>
<gene>
    <name evidence="3" type="ORF">UW52_C0067G0004</name>
</gene>
<dbReference type="SUPFAM" id="SSF47413">
    <property type="entry name" value="lambda repressor-like DNA-binding domains"/>
    <property type="match status" value="1"/>
</dbReference>
<evidence type="ECO:0000313" key="3">
    <source>
        <dbReference type="EMBL" id="KKT57516.1"/>
    </source>
</evidence>
<dbReference type="InterPro" id="IPR010982">
    <property type="entry name" value="Lambda_DNA-bd_dom_sf"/>
</dbReference>
<dbReference type="Pfam" id="PF01381">
    <property type="entry name" value="HTH_3"/>
    <property type="match status" value="1"/>
</dbReference>
<dbReference type="SMART" id="SM00530">
    <property type="entry name" value="HTH_XRE"/>
    <property type="match status" value="1"/>
</dbReference>
<evidence type="ECO:0000256" key="1">
    <source>
        <dbReference type="ARBA" id="ARBA00023125"/>
    </source>
</evidence>
<reference evidence="3 4" key="1">
    <citation type="journal article" date="2015" name="Nature">
        <title>rRNA introns, odd ribosomes, and small enigmatic genomes across a large radiation of phyla.</title>
        <authorList>
            <person name="Brown C.T."/>
            <person name="Hug L.A."/>
            <person name="Thomas B.C."/>
            <person name="Sharon I."/>
            <person name="Castelle C.J."/>
            <person name="Singh A."/>
            <person name="Wilkins M.J."/>
            <person name="Williams K.H."/>
            <person name="Banfield J.F."/>
        </authorList>
    </citation>
    <scope>NUCLEOTIDE SEQUENCE [LARGE SCALE GENOMIC DNA]</scope>
</reference>
<comment type="caution">
    <text evidence="3">The sequence shown here is derived from an EMBL/GenBank/DDBJ whole genome shotgun (WGS) entry which is preliminary data.</text>
</comment>
<organism evidence="3 4">
    <name type="scientific">Candidatus Gottesmanbacteria bacterium GW2011_GWA1_44_24b</name>
    <dbReference type="NCBI Taxonomy" id="1618437"/>
    <lineage>
        <taxon>Bacteria</taxon>
        <taxon>Candidatus Gottesmaniibacteriota</taxon>
    </lineage>
</organism>
<sequence>MDKIHLVPFSDFKKRALKDPEIKKEYDALEAEFSLIEQLIRKRLEKGLTQKELAQKLGTKQSAISRLEGGKFNPTFSFLGKVAKALDTKIEVSLG</sequence>
<dbReference type="InterPro" id="IPR001387">
    <property type="entry name" value="Cro/C1-type_HTH"/>
</dbReference>
<dbReference type="GO" id="GO:0003677">
    <property type="term" value="F:DNA binding"/>
    <property type="evidence" value="ECO:0007669"/>
    <property type="project" value="UniProtKB-KW"/>
</dbReference>
<keyword evidence="1" id="KW-0238">DNA-binding</keyword>
<protein>
    <submittedName>
        <fullName evidence="3">Transcriptional regulator, XRE family</fullName>
    </submittedName>
</protein>
<feature type="domain" description="HTH cro/C1-type" evidence="2">
    <location>
        <begin position="39"/>
        <end position="93"/>
    </location>
</feature>
<dbReference type="EMBL" id="LCIQ01000067">
    <property type="protein sequence ID" value="KKT57516.1"/>
    <property type="molecule type" value="Genomic_DNA"/>
</dbReference>
<accession>A0A0G1IDQ1</accession>